<dbReference type="PANTHER" id="PTHR47189">
    <property type="entry name" value="MHC CLASS II TRANSACTIVATOR"/>
    <property type="match status" value="1"/>
</dbReference>
<dbReference type="PANTHER" id="PTHR47189:SF1">
    <property type="entry name" value="MHC CLASS II TRANSACTIVATOR"/>
    <property type="match status" value="1"/>
</dbReference>
<evidence type="ECO:0000256" key="1">
    <source>
        <dbReference type="ARBA" id="ARBA00022614"/>
    </source>
</evidence>
<dbReference type="GO" id="GO:0045345">
    <property type="term" value="P:positive regulation of MHC class I biosynthetic process"/>
    <property type="evidence" value="ECO:0007669"/>
    <property type="project" value="TreeGrafter"/>
</dbReference>
<evidence type="ECO:0008006" key="5">
    <source>
        <dbReference type="Google" id="ProtNLM"/>
    </source>
</evidence>
<evidence type="ECO:0000313" key="3">
    <source>
        <dbReference type="EMBL" id="OMJ90197.1"/>
    </source>
</evidence>
<dbReference type="SUPFAM" id="SSF52047">
    <property type="entry name" value="RNI-like"/>
    <property type="match status" value="1"/>
</dbReference>
<dbReference type="AlphaFoldDB" id="A0A1R2CMF4"/>
<keyword evidence="4" id="KW-1185">Reference proteome</keyword>
<dbReference type="Proteomes" id="UP000187209">
    <property type="component" value="Unassembled WGS sequence"/>
</dbReference>
<dbReference type="Gene3D" id="3.80.10.10">
    <property type="entry name" value="Ribonuclease Inhibitor"/>
    <property type="match status" value="1"/>
</dbReference>
<dbReference type="InterPro" id="IPR001611">
    <property type="entry name" value="Leu-rich_rpt"/>
</dbReference>
<dbReference type="EMBL" id="MPUH01000108">
    <property type="protein sequence ID" value="OMJ90197.1"/>
    <property type="molecule type" value="Genomic_DNA"/>
</dbReference>
<dbReference type="SMART" id="SM00368">
    <property type="entry name" value="LRR_RI"/>
    <property type="match status" value="3"/>
</dbReference>
<evidence type="ECO:0000256" key="2">
    <source>
        <dbReference type="ARBA" id="ARBA00022737"/>
    </source>
</evidence>
<keyword evidence="1" id="KW-0433">Leucine-rich repeat</keyword>
<gene>
    <name evidence="3" type="ORF">SteCoe_7491</name>
</gene>
<protein>
    <recommendedName>
        <fullName evidence="5">B box-type domain-containing protein</fullName>
    </recommendedName>
</protein>
<name>A0A1R2CMF4_9CILI</name>
<reference evidence="3 4" key="1">
    <citation type="submission" date="2016-11" db="EMBL/GenBank/DDBJ databases">
        <title>The macronuclear genome of Stentor coeruleus: a giant cell with tiny introns.</title>
        <authorList>
            <person name="Slabodnick M."/>
            <person name="Ruby J.G."/>
            <person name="Reiff S.B."/>
            <person name="Swart E.C."/>
            <person name="Gosai S."/>
            <person name="Prabakaran S."/>
            <person name="Witkowska E."/>
            <person name="Larue G.E."/>
            <person name="Fisher S."/>
            <person name="Freeman R.M."/>
            <person name="Gunawardena J."/>
            <person name="Chu W."/>
            <person name="Stover N.A."/>
            <person name="Gregory B.D."/>
            <person name="Nowacki M."/>
            <person name="Derisi J."/>
            <person name="Roy S.W."/>
            <person name="Marshall W.F."/>
            <person name="Sood P."/>
        </authorList>
    </citation>
    <scope>NUCLEOTIDE SEQUENCE [LARGE SCALE GENOMIC DNA]</scope>
    <source>
        <strain evidence="3">WM001</strain>
    </source>
</reference>
<dbReference type="OrthoDB" id="5552666at2759"/>
<sequence>MKKYCNHCQGSENKDKWLFLCCETKMCSCCMEEHILHNPNHNIIIRNSYRLSSNTEKLLSELKALKKRINDSILRYERKVQKVISQLSKVFLEKQSLLLSYIEYIENCEVEIATLPRELNTSKKHLLNLIINFDVVSLEELHNTYFSNINLKWFKKGIDSSFQCFFELPYFLDNLKSKPKEFIDSGIKSIKKYEIKEQEIQEFRKLMKKAKKCDFLANTTKKLEDYRSFKHTYRITITAEECQELAMAQCLIKLSNIMVDVNSLYINYLNDNQISWLFPGITNFPKLKHLNLYQCAIDNQWPFKNISLGLKNANNLKLFSIEYSNLLCTGLIIILPNLSRNLKALSVIGNLIGASGAEVLAKVLPEMNELKRLYLSDNDIGLVGIMHILKGLYNCGQLRTLDISKNNIPIDGIAATLDTLANFPYIACINISSNIIDDESPLLHVYARCLPRMKYLRNFIVNMNSSKQIRKEIFKFVPKFCTLFISNEGQKSQVNRFK</sequence>
<dbReference type="GO" id="GO:0045944">
    <property type="term" value="P:positive regulation of transcription by RNA polymerase II"/>
    <property type="evidence" value="ECO:0007669"/>
    <property type="project" value="TreeGrafter"/>
</dbReference>
<keyword evidence="2" id="KW-0677">Repeat</keyword>
<accession>A0A1R2CMF4</accession>
<evidence type="ECO:0000313" key="4">
    <source>
        <dbReference type="Proteomes" id="UP000187209"/>
    </source>
</evidence>
<dbReference type="InterPro" id="IPR032675">
    <property type="entry name" value="LRR_dom_sf"/>
</dbReference>
<dbReference type="GO" id="GO:0045348">
    <property type="term" value="P:positive regulation of MHC class II biosynthetic process"/>
    <property type="evidence" value="ECO:0007669"/>
    <property type="project" value="TreeGrafter"/>
</dbReference>
<comment type="caution">
    <text evidence="3">The sequence shown here is derived from an EMBL/GenBank/DDBJ whole genome shotgun (WGS) entry which is preliminary data.</text>
</comment>
<proteinExistence type="predicted"/>
<dbReference type="Pfam" id="PF13516">
    <property type="entry name" value="LRR_6"/>
    <property type="match status" value="1"/>
</dbReference>
<organism evidence="3 4">
    <name type="scientific">Stentor coeruleus</name>
    <dbReference type="NCBI Taxonomy" id="5963"/>
    <lineage>
        <taxon>Eukaryota</taxon>
        <taxon>Sar</taxon>
        <taxon>Alveolata</taxon>
        <taxon>Ciliophora</taxon>
        <taxon>Postciliodesmatophora</taxon>
        <taxon>Heterotrichea</taxon>
        <taxon>Heterotrichida</taxon>
        <taxon>Stentoridae</taxon>
        <taxon>Stentor</taxon>
    </lineage>
</organism>